<evidence type="ECO:0000256" key="1">
    <source>
        <dbReference type="SAM" id="MobiDB-lite"/>
    </source>
</evidence>
<gene>
    <name evidence="2" type="ORF">FTUN_5454</name>
</gene>
<feature type="region of interest" description="Disordered" evidence="1">
    <location>
        <begin position="721"/>
        <end position="773"/>
    </location>
</feature>
<sequence length="832" mass="83422">MRRWTRPTRLRSVPDRSASVRCVLVVEQLETREVLTPVITPPNSGATVQTNEGTPYTFSGSAAFIASDTADTGQNYQADLTATNGVISVDATAAAGLGLTVTNDGTTDVTIVGTLANIDSLLSTSGVTFQPDAYYSGDAAVTLTVTDLFSRPVQSGTGTAPIHVLPVADNAVLTGQGPAFLDVPSSAAAVPPGFLTVSPWPNTSGSETVTVSFSVNVEDPTGFTLSAGGVLLTPVEGVWQISATSLAALTPLLNSLVLTPPAGFNGYADLEAGGYIDNTATYSDGTTASNSQPIGVATVPFRFFVGGSVTAPPALGTEGGTIDLGGRYVVSDPDEIEGDFHTLTLSVPSGTLTFDAGDLPPYLTATSSVGPDGSTTIVLTGDVADINQFLATPGCLTYSAGSPYFAGAVPLTLTLENHPFEPFSDNPPYQDGGPLSPPAPGAFTGVAVLGFAPVADAAFPSALNVETNQDTPVPLTIDVTALPPDPTESVLVVLTGVPPGATLNNGTDLGGGQWALSPADLSGLVLTPPPGQSGVFTLVVQAVVTDAAPGLGLVATQSESTAFTVTVTPAPSPAPPAPMQLSAPVTAAVVQVLSADPTGASGPLASTGSDPNTGPEPGNPDLHPVVVTFAAYSAGANSTASPTASAEARVSSAQSTPGSLFSQVEVPLPTYASGGERHPLPPVLPLDQTLPVAGFSDSGGDSFALIDKLYRDAATERLTAPRVGTAPVAPAGRPVAPAPEERSAAGAERSGPAPAGVATSGPQNDDTDPPAPVLAAVAVPPAGAGPAAAAFALAALVATCGWRVRGPVGAAAVRAVRWVARAGQRRFIERTV</sequence>
<protein>
    <submittedName>
        <fullName evidence="2">Uncharacterized protein</fullName>
    </submittedName>
</protein>
<feature type="compositionally biased region" description="Low complexity" evidence="1">
    <location>
        <begin position="726"/>
        <end position="735"/>
    </location>
</feature>
<dbReference type="KEGG" id="ftj:FTUN_5454"/>
<organism evidence="2 3">
    <name type="scientific">Frigoriglobus tundricola</name>
    <dbReference type="NCBI Taxonomy" id="2774151"/>
    <lineage>
        <taxon>Bacteria</taxon>
        <taxon>Pseudomonadati</taxon>
        <taxon>Planctomycetota</taxon>
        <taxon>Planctomycetia</taxon>
        <taxon>Gemmatales</taxon>
        <taxon>Gemmataceae</taxon>
        <taxon>Frigoriglobus</taxon>
    </lineage>
</organism>
<feature type="region of interest" description="Disordered" evidence="1">
    <location>
        <begin position="598"/>
        <end position="621"/>
    </location>
</feature>
<reference evidence="3" key="1">
    <citation type="submission" date="2020-05" db="EMBL/GenBank/DDBJ databases">
        <title>Frigoriglobus tundricola gen. nov., sp. nov., a psychrotolerant cellulolytic planctomycete of the family Gemmataceae with two divergent copies of 16S rRNA gene.</title>
        <authorList>
            <person name="Kulichevskaya I.S."/>
            <person name="Ivanova A.A."/>
            <person name="Naumoff D.G."/>
            <person name="Beletsky A.V."/>
            <person name="Rijpstra W.I.C."/>
            <person name="Sinninghe Damste J.S."/>
            <person name="Mardanov A.V."/>
            <person name="Ravin N.V."/>
            <person name="Dedysh S.N."/>
        </authorList>
    </citation>
    <scope>NUCLEOTIDE SEQUENCE [LARGE SCALE GENOMIC DNA]</scope>
    <source>
        <strain evidence="3">PL17</strain>
    </source>
</reference>
<dbReference type="EMBL" id="CP053452">
    <property type="protein sequence ID" value="QJW97874.1"/>
    <property type="molecule type" value="Genomic_DNA"/>
</dbReference>
<dbReference type="AlphaFoldDB" id="A0A6M5YWP3"/>
<proteinExistence type="predicted"/>
<evidence type="ECO:0000313" key="2">
    <source>
        <dbReference type="EMBL" id="QJW97874.1"/>
    </source>
</evidence>
<name>A0A6M5YWP3_9BACT</name>
<keyword evidence="3" id="KW-1185">Reference proteome</keyword>
<accession>A0A6M5YWP3</accession>
<evidence type="ECO:0000313" key="3">
    <source>
        <dbReference type="Proteomes" id="UP000503447"/>
    </source>
</evidence>
<dbReference type="Proteomes" id="UP000503447">
    <property type="component" value="Chromosome"/>
</dbReference>